<dbReference type="Gene3D" id="2.40.170.20">
    <property type="entry name" value="TonB-dependent receptor, beta-barrel domain"/>
    <property type="match status" value="1"/>
</dbReference>
<sequence length="816" mass="91876">MKIRYTALTVTFLCFFLLTSIIQAQVKLPGSKVSGTILDEEKKILDFATISLLNARDSSLIRTAVSGLDGKFILQELPAGDYILFASMVGFQKTGTKIFSLNESSPVMNFPDFILKKDNKMLGEVTVRAVKPFIERKVDRLVVNVENSSVSAGSTALEVLQRAPGVTVDQNDNIAMQGKQGVLVMIDGKQTYMSNADVANLLRNMPSSQIETIELITNPSAKYDAAGNSGIINIKTKKSNSVGTNGTLTAGAGYGDNYRSNAGLTLNHRNKDINLFGNYNFSSTDRAQNMIINREVSNSITKTYFGQQGNSFRKNDSNNFKAGLDIFLNKSNTLGFLMNGYSNSGTELYNNTTFIGRSFSQADSSVIAINDGRSQYRNMAYNLNYKSVLDTSGKELSVDLDYSRFNANERTLYDNHFVNYIGPDRAPSLIKNSTPALINIKALKIDYSMPLNKTMKFEAGLKSSIVKTDNDFRFEEFKTNNWENDVRRSNQFVYDENVNAAYTNLNKQFKSTTVQLGLRAEQTNSKGNSITTSKLVERSYIDIFPSVFINQTLSKNHDMGLSYSRRIDRPSYDALNPFIYFLDQYTYNQGNPFLNPQYTNNYELSYNYKKTYNLTLNYSLTRDVITEVLLPDTAKKALFQTNENLDKQIHYGVNLTAPVTLSKWWSSSNNIQLYYLGFRSPNLRGQELNSGKVALQLNSQHKFIITSTLSAELIADYRSPFEYGTLKLSSQYGIDLGISKSLLKKRANIKLALSDVFDTRDQTITSAYTGLKYNLFQKNETRIGRISFSYRFGKSEIKPERRRSTGLEDEQSRIKN</sequence>
<dbReference type="SUPFAM" id="SSF56935">
    <property type="entry name" value="Porins"/>
    <property type="match status" value="1"/>
</dbReference>
<dbReference type="RefSeq" id="WP_090701599.1">
    <property type="nucleotide sequence ID" value="NZ_FNHH01000005.1"/>
</dbReference>
<dbReference type="PANTHER" id="PTHR40980">
    <property type="entry name" value="PLUG DOMAIN-CONTAINING PROTEIN"/>
    <property type="match status" value="1"/>
</dbReference>
<keyword evidence="6 7" id="KW-0998">Cell outer membrane</keyword>
<dbReference type="GO" id="GO:0009279">
    <property type="term" value="C:cell outer membrane"/>
    <property type="evidence" value="ECO:0007669"/>
    <property type="project" value="UniProtKB-SubCell"/>
</dbReference>
<feature type="domain" description="Outer membrane protein beta-barrel" evidence="9">
    <location>
        <begin position="389"/>
        <end position="790"/>
    </location>
</feature>
<keyword evidence="5 7" id="KW-0472">Membrane</keyword>
<dbReference type="PANTHER" id="PTHR40980:SF4">
    <property type="entry name" value="TONB-DEPENDENT RECEPTOR-LIKE BETA-BARREL DOMAIN-CONTAINING PROTEIN"/>
    <property type="match status" value="1"/>
</dbReference>
<evidence type="ECO:0000256" key="2">
    <source>
        <dbReference type="ARBA" id="ARBA00022448"/>
    </source>
</evidence>
<dbReference type="Pfam" id="PF07715">
    <property type="entry name" value="Plug"/>
    <property type="match status" value="1"/>
</dbReference>
<dbReference type="STRING" id="990371.SAMN05421813_105158"/>
<feature type="domain" description="TonB-dependent receptor plug" evidence="8">
    <location>
        <begin position="143"/>
        <end position="230"/>
    </location>
</feature>
<evidence type="ECO:0000256" key="1">
    <source>
        <dbReference type="ARBA" id="ARBA00004571"/>
    </source>
</evidence>
<dbReference type="SUPFAM" id="SSF49464">
    <property type="entry name" value="Carboxypeptidase regulatory domain-like"/>
    <property type="match status" value="1"/>
</dbReference>
<dbReference type="InterPro" id="IPR041700">
    <property type="entry name" value="OMP_b-brl_3"/>
</dbReference>
<evidence type="ECO:0000259" key="8">
    <source>
        <dbReference type="Pfam" id="PF07715"/>
    </source>
</evidence>
<evidence type="ECO:0000256" key="4">
    <source>
        <dbReference type="ARBA" id="ARBA00022692"/>
    </source>
</evidence>
<dbReference type="EMBL" id="FNHH01000005">
    <property type="protein sequence ID" value="SDM07139.1"/>
    <property type="molecule type" value="Genomic_DNA"/>
</dbReference>
<dbReference type="InterPro" id="IPR012910">
    <property type="entry name" value="Plug_dom"/>
</dbReference>
<evidence type="ECO:0000259" key="9">
    <source>
        <dbReference type="Pfam" id="PF14905"/>
    </source>
</evidence>
<keyword evidence="4 7" id="KW-0812">Transmembrane</keyword>
<dbReference type="InterPro" id="IPR039426">
    <property type="entry name" value="TonB-dep_rcpt-like"/>
</dbReference>
<evidence type="ECO:0000256" key="7">
    <source>
        <dbReference type="PROSITE-ProRule" id="PRU01360"/>
    </source>
</evidence>
<dbReference type="Gene3D" id="2.60.40.1120">
    <property type="entry name" value="Carboxypeptidase-like, regulatory domain"/>
    <property type="match status" value="1"/>
</dbReference>
<keyword evidence="3 7" id="KW-1134">Transmembrane beta strand</keyword>
<evidence type="ECO:0000256" key="3">
    <source>
        <dbReference type="ARBA" id="ARBA00022452"/>
    </source>
</evidence>
<proteinExistence type="inferred from homology"/>
<dbReference type="InterPro" id="IPR036942">
    <property type="entry name" value="Beta-barrel_TonB_sf"/>
</dbReference>
<name>A0A1G9Q876_9SPHI</name>
<dbReference type="Proteomes" id="UP000199226">
    <property type="component" value="Unassembled WGS sequence"/>
</dbReference>
<comment type="subcellular location">
    <subcellularLocation>
        <location evidence="1 7">Cell outer membrane</location>
        <topology evidence="1 7">Multi-pass membrane protein</topology>
    </subcellularLocation>
</comment>
<reference evidence="11" key="1">
    <citation type="submission" date="2016-10" db="EMBL/GenBank/DDBJ databases">
        <authorList>
            <person name="Varghese N."/>
            <person name="Submissions S."/>
        </authorList>
    </citation>
    <scope>NUCLEOTIDE SEQUENCE [LARGE SCALE GENOMIC DNA]</scope>
    <source>
        <strain evidence="11">DSM 24536</strain>
    </source>
</reference>
<dbReference type="AlphaFoldDB" id="A0A1G9Q876"/>
<keyword evidence="2 7" id="KW-0813">Transport</keyword>
<accession>A0A1G9Q876</accession>
<dbReference type="InterPro" id="IPR008969">
    <property type="entry name" value="CarboxyPept-like_regulatory"/>
</dbReference>
<dbReference type="PROSITE" id="PS52016">
    <property type="entry name" value="TONB_DEPENDENT_REC_3"/>
    <property type="match status" value="1"/>
</dbReference>
<evidence type="ECO:0000256" key="5">
    <source>
        <dbReference type="ARBA" id="ARBA00023136"/>
    </source>
</evidence>
<protein>
    <submittedName>
        <fullName evidence="10">Outer membrane receptor proteins, mostly Fe transport</fullName>
    </submittedName>
</protein>
<keyword evidence="10" id="KW-0675">Receptor</keyword>
<evidence type="ECO:0000313" key="10">
    <source>
        <dbReference type="EMBL" id="SDM07139.1"/>
    </source>
</evidence>
<dbReference type="OrthoDB" id="606851at2"/>
<evidence type="ECO:0000313" key="11">
    <source>
        <dbReference type="Proteomes" id="UP000199226"/>
    </source>
</evidence>
<dbReference type="Pfam" id="PF14905">
    <property type="entry name" value="OMP_b-brl_3"/>
    <property type="match status" value="1"/>
</dbReference>
<keyword evidence="11" id="KW-1185">Reference proteome</keyword>
<organism evidence="10 11">
    <name type="scientific">Daejeonella rubra</name>
    <dbReference type="NCBI Taxonomy" id="990371"/>
    <lineage>
        <taxon>Bacteria</taxon>
        <taxon>Pseudomonadati</taxon>
        <taxon>Bacteroidota</taxon>
        <taxon>Sphingobacteriia</taxon>
        <taxon>Sphingobacteriales</taxon>
        <taxon>Sphingobacteriaceae</taxon>
        <taxon>Daejeonella</taxon>
    </lineage>
</organism>
<dbReference type="Pfam" id="PF13620">
    <property type="entry name" value="CarboxypepD_reg"/>
    <property type="match status" value="1"/>
</dbReference>
<comment type="similarity">
    <text evidence="7">Belongs to the TonB-dependent receptor family.</text>
</comment>
<gene>
    <name evidence="10" type="ORF">SAMN05421813_105158</name>
</gene>
<evidence type="ECO:0000256" key="6">
    <source>
        <dbReference type="ARBA" id="ARBA00023237"/>
    </source>
</evidence>